<keyword evidence="5" id="KW-0902">Two-component regulatory system</keyword>
<dbReference type="RefSeq" id="WP_239001098.1">
    <property type="nucleotide sequence ID" value="NZ_SMKZ01000106.1"/>
</dbReference>
<accession>A0A4R5C4I4</accession>
<dbReference type="EMBL" id="SMKZ01000106">
    <property type="protein sequence ID" value="TDD94611.1"/>
    <property type="molecule type" value="Genomic_DNA"/>
</dbReference>
<dbReference type="EC" id="2.7.13.3" evidence="2"/>
<organism evidence="7 8">
    <name type="scientific">Jiangella asiatica</name>
    <dbReference type="NCBI Taxonomy" id="2530372"/>
    <lineage>
        <taxon>Bacteria</taxon>
        <taxon>Bacillati</taxon>
        <taxon>Actinomycetota</taxon>
        <taxon>Actinomycetes</taxon>
        <taxon>Jiangellales</taxon>
        <taxon>Jiangellaceae</taxon>
        <taxon>Jiangella</taxon>
    </lineage>
</organism>
<dbReference type="CDD" id="cd16917">
    <property type="entry name" value="HATPase_UhpB-NarQ-NarX-like"/>
    <property type="match status" value="1"/>
</dbReference>
<sequence>DVGALLDELRSDVQETLGELRDLAHGIYPPLLREHGLGEALRTAAGRAAVPTTVEVGLHVRPSPEVEAAVYFCCLEAVQNAAKHAGDGACVVVRVYGADDGVAFEVRDDGAGFDPAATVENTGFVNMRDRLGAFGGVLTVTSSPGAGTVVRGRLPATAAAATTSAPDRA</sequence>
<dbReference type="AlphaFoldDB" id="A0A4R5C4I4"/>
<feature type="domain" description="Histidine kinase/HSP90-like ATPase" evidence="6">
    <location>
        <begin position="65"/>
        <end position="158"/>
    </location>
</feature>
<keyword evidence="4 7" id="KW-0418">Kinase</keyword>
<dbReference type="InterPro" id="IPR050482">
    <property type="entry name" value="Sensor_HK_TwoCompSys"/>
</dbReference>
<dbReference type="SMART" id="SM00387">
    <property type="entry name" value="HATPase_c"/>
    <property type="match status" value="1"/>
</dbReference>
<comment type="catalytic activity">
    <reaction evidence="1">
        <text>ATP + protein L-histidine = ADP + protein N-phospho-L-histidine.</text>
        <dbReference type="EC" id="2.7.13.3"/>
    </reaction>
</comment>
<dbReference type="InterPro" id="IPR003594">
    <property type="entry name" value="HATPase_dom"/>
</dbReference>
<evidence type="ECO:0000313" key="7">
    <source>
        <dbReference type="EMBL" id="TDD94611.1"/>
    </source>
</evidence>
<evidence type="ECO:0000256" key="2">
    <source>
        <dbReference type="ARBA" id="ARBA00012438"/>
    </source>
</evidence>
<dbReference type="PANTHER" id="PTHR24421">
    <property type="entry name" value="NITRATE/NITRITE SENSOR PROTEIN NARX-RELATED"/>
    <property type="match status" value="1"/>
</dbReference>
<dbReference type="SUPFAM" id="SSF55874">
    <property type="entry name" value="ATPase domain of HSP90 chaperone/DNA topoisomerase II/histidine kinase"/>
    <property type="match status" value="1"/>
</dbReference>
<evidence type="ECO:0000256" key="1">
    <source>
        <dbReference type="ARBA" id="ARBA00000085"/>
    </source>
</evidence>
<keyword evidence="3" id="KW-0808">Transferase</keyword>
<evidence type="ECO:0000256" key="5">
    <source>
        <dbReference type="ARBA" id="ARBA00023012"/>
    </source>
</evidence>
<dbReference type="GO" id="GO:0000160">
    <property type="term" value="P:phosphorelay signal transduction system"/>
    <property type="evidence" value="ECO:0007669"/>
    <property type="project" value="UniProtKB-KW"/>
</dbReference>
<dbReference type="GO" id="GO:0004673">
    <property type="term" value="F:protein histidine kinase activity"/>
    <property type="evidence" value="ECO:0007669"/>
    <property type="project" value="UniProtKB-EC"/>
</dbReference>
<evidence type="ECO:0000256" key="4">
    <source>
        <dbReference type="ARBA" id="ARBA00022777"/>
    </source>
</evidence>
<dbReference type="Gene3D" id="3.30.565.10">
    <property type="entry name" value="Histidine kinase-like ATPase, C-terminal domain"/>
    <property type="match status" value="1"/>
</dbReference>
<keyword evidence="8" id="KW-1185">Reference proteome</keyword>
<evidence type="ECO:0000259" key="6">
    <source>
        <dbReference type="SMART" id="SM00387"/>
    </source>
</evidence>
<dbReference type="Proteomes" id="UP000294739">
    <property type="component" value="Unassembled WGS sequence"/>
</dbReference>
<comment type="caution">
    <text evidence="7">The sequence shown here is derived from an EMBL/GenBank/DDBJ whole genome shotgun (WGS) entry which is preliminary data.</text>
</comment>
<dbReference type="InterPro" id="IPR036890">
    <property type="entry name" value="HATPase_C_sf"/>
</dbReference>
<reference evidence="7 8" key="1">
    <citation type="submission" date="2019-03" db="EMBL/GenBank/DDBJ databases">
        <title>Draft genome sequences of novel Actinobacteria.</title>
        <authorList>
            <person name="Sahin N."/>
            <person name="Ay H."/>
            <person name="Saygin H."/>
        </authorList>
    </citation>
    <scope>NUCLEOTIDE SEQUENCE [LARGE SCALE GENOMIC DNA]</scope>
    <source>
        <strain evidence="7 8">5K138</strain>
    </source>
</reference>
<proteinExistence type="predicted"/>
<dbReference type="Pfam" id="PF02518">
    <property type="entry name" value="HATPase_c"/>
    <property type="match status" value="1"/>
</dbReference>
<name>A0A4R5C4I4_9ACTN</name>
<gene>
    <name evidence="7" type="ORF">E1269_31805</name>
</gene>
<evidence type="ECO:0000313" key="8">
    <source>
        <dbReference type="Proteomes" id="UP000294739"/>
    </source>
</evidence>
<evidence type="ECO:0000256" key="3">
    <source>
        <dbReference type="ARBA" id="ARBA00022679"/>
    </source>
</evidence>
<dbReference type="InParanoid" id="A0A4R5C4I4"/>
<dbReference type="PANTHER" id="PTHR24421:SF10">
    <property type="entry name" value="NITRATE_NITRITE SENSOR PROTEIN NARQ"/>
    <property type="match status" value="1"/>
</dbReference>
<feature type="non-terminal residue" evidence="7">
    <location>
        <position position="1"/>
    </location>
</feature>
<protein>
    <recommendedName>
        <fullName evidence="2">histidine kinase</fullName>
        <ecNumber evidence="2">2.7.13.3</ecNumber>
    </recommendedName>
</protein>